<dbReference type="OrthoDB" id="7845180at2"/>
<name>A0A3A4K5P6_9NOCA</name>
<keyword evidence="3" id="KW-1185">Reference proteome</keyword>
<evidence type="ECO:0000256" key="1">
    <source>
        <dbReference type="SAM" id="MobiDB-lite"/>
    </source>
</evidence>
<dbReference type="AlphaFoldDB" id="A0A3A4K5P6"/>
<sequence>MRAFDLGFGHSPDTLRTHPDVGDRLELADAVRAGWVGFSGPGIDPATWPRGPFTGLPMVHVLTLRLPEEYRRRGPRLPAIAFFQGDGPDVDHGDPVVADPESSAPFVRGSAAARRHPQLRLMEDVIGGGFALIWLTEEEFGAGPIPPPGDRRDGGNGDGDQGPNARCATYPVTPVWLGTRDDPNAGLVPSESGDTGYRDRFDPAGGHWYGWAEALWGRCHLGGTTFCYQAVPAGLTPFYLELTEFGGLNFGTGNAQIDLDSDVFDWAC</sequence>
<proteinExistence type="predicted"/>
<evidence type="ECO:0000313" key="3">
    <source>
        <dbReference type="Proteomes" id="UP000266677"/>
    </source>
</evidence>
<reference evidence="2 3" key="1">
    <citation type="submission" date="2018-09" db="EMBL/GenBank/DDBJ databases">
        <title>YIM PH21274 draft genome.</title>
        <authorList>
            <person name="Miao C."/>
        </authorList>
    </citation>
    <scope>NUCLEOTIDE SEQUENCE [LARGE SCALE GENOMIC DNA]</scope>
    <source>
        <strain evidence="2 3">YIM PH 21724</strain>
    </source>
</reference>
<comment type="caution">
    <text evidence="2">The sequence shown here is derived from an EMBL/GenBank/DDBJ whole genome shotgun (WGS) entry which is preliminary data.</text>
</comment>
<dbReference type="Proteomes" id="UP000266677">
    <property type="component" value="Unassembled WGS sequence"/>
</dbReference>
<feature type="region of interest" description="Disordered" evidence="1">
    <location>
        <begin position="141"/>
        <end position="165"/>
    </location>
</feature>
<dbReference type="EMBL" id="QZFU01000023">
    <property type="protein sequence ID" value="RJO73851.1"/>
    <property type="molecule type" value="Genomic_DNA"/>
</dbReference>
<gene>
    <name evidence="2" type="ORF">D5S18_21350</name>
</gene>
<accession>A0A3A4K5P6</accession>
<protein>
    <recommendedName>
        <fullName evidence="4">DUF1963 domain-containing protein</fullName>
    </recommendedName>
</protein>
<evidence type="ECO:0000313" key="2">
    <source>
        <dbReference type="EMBL" id="RJO73851.1"/>
    </source>
</evidence>
<evidence type="ECO:0008006" key="4">
    <source>
        <dbReference type="Google" id="ProtNLM"/>
    </source>
</evidence>
<organism evidence="2 3">
    <name type="scientific">Nocardia panacis</name>
    <dbReference type="NCBI Taxonomy" id="2340916"/>
    <lineage>
        <taxon>Bacteria</taxon>
        <taxon>Bacillati</taxon>
        <taxon>Actinomycetota</taxon>
        <taxon>Actinomycetes</taxon>
        <taxon>Mycobacteriales</taxon>
        <taxon>Nocardiaceae</taxon>
        <taxon>Nocardia</taxon>
    </lineage>
</organism>